<dbReference type="InterPro" id="IPR004154">
    <property type="entry name" value="Anticodon-bd"/>
</dbReference>
<feature type="domain" description="Aminoacyl-transfer RNA synthetases class-II family profile" evidence="10">
    <location>
        <begin position="1"/>
        <end position="453"/>
    </location>
</feature>
<dbReference type="InterPro" id="IPR002314">
    <property type="entry name" value="aa-tRNA-synt_IIb"/>
</dbReference>
<dbReference type="Pfam" id="PF03129">
    <property type="entry name" value="HGTP_anticodon"/>
    <property type="match status" value="1"/>
</dbReference>
<dbReference type="eggNOG" id="KOG2324">
    <property type="taxonomic scope" value="Eukaryota"/>
</dbReference>
<dbReference type="GO" id="GO:0006433">
    <property type="term" value="P:prolyl-tRNA aminoacylation"/>
    <property type="evidence" value="ECO:0007669"/>
    <property type="project" value="InterPro"/>
</dbReference>
<keyword evidence="3" id="KW-0436">Ligase</keyword>
<dbReference type="InterPro" id="IPR006195">
    <property type="entry name" value="aa-tRNA-synth_II"/>
</dbReference>
<dbReference type="Proteomes" id="UP000014074">
    <property type="component" value="Unassembled WGS sequence"/>
</dbReference>
<dbReference type="AlphaFoldDB" id="R8BBX9"/>
<dbReference type="InterPro" id="IPR045864">
    <property type="entry name" value="aa-tRNA-synth_II/BPL/LPL"/>
</dbReference>
<dbReference type="InterPro" id="IPR036621">
    <property type="entry name" value="Anticodon-bd_dom_sf"/>
</dbReference>
<dbReference type="InterPro" id="IPR050062">
    <property type="entry name" value="Pro-tRNA_synthetase"/>
</dbReference>
<organism evidence="11 12">
    <name type="scientific">Phaeoacremonium minimum (strain UCR-PA7)</name>
    <name type="common">Esca disease fungus</name>
    <name type="synonym">Togninia minima</name>
    <dbReference type="NCBI Taxonomy" id="1286976"/>
    <lineage>
        <taxon>Eukaryota</taxon>
        <taxon>Fungi</taxon>
        <taxon>Dikarya</taxon>
        <taxon>Ascomycota</taxon>
        <taxon>Pezizomycotina</taxon>
        <taxon>Sordariomycetes</taxon>
        <taxon>Sordariomycetidae</taxon>
        <taxon>Togniniales</taxon>
        <taxon>Togniniaceae</taxon>
        <taxon>Phaeoacremonium</taxon>
    </lineage>
</organism>
<evidence type="ECO:0000256" key="3">
    <source>
        <dbReference type="ARBA" id="ARBA00022598"/>
    </source>
</evidence>
<protein>
    <recommendedName>
        <fullName evidence="2">proline--tRNA ligase</fullName>
        <ecNumber evidence="2">6.1.1.15</ecNumber>
    </recommendedName>
    <alternativeName>
        <fullName evidence="8">Prolyl-tRNA synthetase</fullName>
    </alternativeName>
</protein>
<keyword evidence="5" id="KW-0067">ATP-binding</keyword>
<dbReference type="GO" id="GO:0005524">
    <property type="term" value="F:ATP binding"/>
    <property type="evidence" value="ECO:0007669"/>
    <property type="project" value="UniProtKB-KW"/>
</dbReference>
<evidence type="ECO:0000256" key="6">
    <source>
        <dbReference type="ARBA" id="ARBA00022917"/>
    </source>
</evidence>
<evidence type="ECO:0000256" key="5">
    <source>
        <dbReference type="ARBA" id="ARBA00022840"/>
    </source>
</evidence>
<evidence type="ECO:0000256" key="2">
    <source>
        <dbReference type="ARBA" id="ARBA00012831"/>
    </source>
</evidence>
<evidence type="ECO:0000256" key="7">
    <source>
        <dbReference type="ARBA" id="ARBA00023146"/>
    </source>
</evidence>
<dbReference type="PANTHER" id="PTHR42753:SF2">
    <property type="entry name" value="PROLINE--TRNA LIGASE"/>
    <property type="match status" value="1"/>
</dbReference>
<dbReference type="Gene3D" id="3.40.50.800">
    <property type="entry name" value="Anticodon-binding domain"/>
    <property type="match status" value="1"/>
</dbReference>
<dbReference type="SUPFAM" id="SSF55681">
    <property type="entry name" value="Class II aaRS and biotin synthetases"/>
    <property type="match status" value="1"/>
</dbReference>
<dbReference type="SUPFAM" id="SSF52954">
    <property type="entry name" value="Class II aaRS ABD-related"/>
    <property type="match status" value="1"/>
</dbReference>
<keyword evidence="4" id="KW-0547">Nucleotide-binding</keyword>
<dbReference type="GeneID" id="19328359"/>
<dbReference type="OrthoDB" id="10267474at2759"/>
<dbReference type="KEGG" id="tmn:UCRPA7_7587"/>
<dbReference type="PANTHER" id="PTHR42753">
    <property type="entry name" value="MITOCHONDRIAL RIBOSOME PROTEIN L39/PROLYL-TRNA LIGASE FAMILY MEMBER"/>
    <property type="match status" value="1"/>
</dbReference>
<evidence type="ECO:0000313" key="12">
    <source>
        <dbReference type="Proteomes" id="UP000014074"/>
    </source>
</evidence>
<dbReference type="PROSITE" id="PS50862">
    <property type="entry name" value="AA_TRNA_LIGASE_II"/>
    <property type="match status" value="1"/>
</dbReference>
<dbReference type="EMBL" id="KB933309">
    <property type="protein sequence ID" value="EON96807.1"/>
    <property type="molecule type" value="Genomic_DNA"/>
</dbReference>
<dbReference type="InterPro" id="IPR002316">
    <property type="entry name" value="Pro-tRNA-ligase_IIa"/>
</dbReference>
<evidence type="ECO:0000256" key="4">
    <source>
        <dbReference type="ARBA" id="ARBA00022741"/>
    </source>
</evidence>
<evidence type="ECO:0000259" key="10">
    <source>
        <dbReference type="PROSITE" id="PS50862"/>
    </source>
</evidence>
<dbReference type="GO" id="GO:0005739">
    <property type="term" value="C:mitochondrion"/>
    <property type="evidence" value="ECO:0007669"/>
    <property type="project" value="TreeGrafter"/>
</dbReference>
<evidence type="ECO:0000313" key="11">
    <source>
        <dbReference type="EMBL" id="EON96807.1"/>
    </source>
</evidence>
<keyword evidence="12" id="KW-1185">Reference proteome</keyword>
<comment type="catalytic activity">
    <reaction evidence="9">
        <text>tRNA(Pro) + L-proline + ATP = L-prolyl-tRNA(Pro) + AMP + diphosphate</text>
        <dbReference type="Rhea" id="RHEA:14305"/>
        <dbReference type="Rhea" id="RHEA-COMP:9700"/>
        <dbReference type="Rhea" id="RHEA-COMP:9702"/>
        <dbReference type="ChEBI" id="CHEBI:30616"/>
        <dbReference type="ChEBI" id="CHEBI:33019"/>
        <dbReference type="ChEBI" id="CHEBI:60039"/>
        <dbReference type="ChEBI" id="CHEBI:78442"/>
        <dbReference type="ChEBI" id="CHEBI:78532"/>
        <dbReference type="ChEBI" id="CHEBI:456215"/>
        <dbReference type="EC" id="6.1.1.15"/>
    </reaction>
</comment>
<dbReference type="EC" id="6.1.1.15" evidence="2"/>
<proteinExistence type="inferred from homology"/>
<keyword evidence="6" id="KW-0648">Protein biosynthesis</keyword>
<evidence type="ECO:0000256" key="9">
    <source>
        <dbReference type="ARBA" id="ARBA00047671"/>
    </source>
</evidence>
<keyword evidence="7 11" id="KW-0030">Aminoacyl-tRNA synthetase</keyword>
<reference evidence="12" key="1">
    <citation type="journal article" date="2013" name="Genome Announc.">
        <title>Draft genome sequence of the ascomycete Phaeoacremonium aleophilum strain UCR-PA7, a causal agent of the esca disease complex in grapevines.</title>
        <authorList>
            <person name="Blanco-Ulate B."/>
            <person name="Rolshausen P."/>
            <person name="Cantu D."/>
        </authorList>
    </citation>
    <scope>NUCLEOTIDE SEQUENCE [LARGE SCALE GENOMIC DNA]</scope>
    <source>
        <strain evidence="12">UCR-PA7</strain>
    </source>
</reference>
<evidence type="ECO:0000256" key="1">
    <source>
        <dbReference type="ARBA" id="ARBA00008226"/>
    </source>
</evidence>
<dbReference type="Pfam" id="PF00587">
    <property type="entry name" value="tRNA-synt_2b"/>
    <property type="match status" value="1"/>
</dbReference>
<evidence type="ECO:0000256" key="8">
    <source>
        <dbReference type="ARBA" id="ARBA00029731"/>
    </source>
</evidence>
<dbReference type="RefSeq" id="XP_007918306.1">
    <property type="nucleotide sequence ID" value="XM_007920115.1"/>
</dbReference>
<dbReference type="HOGENOM" id="CLU_016739_2_2_1"/>
<dbReference type="Gene3D" id="3.30.930.10">
    <property type="entry name" value="Bira Bifunctional Protein, Domain 2"/>
    <property type="match status" value="2"/>
</dbReference>
<accession>R8BBX9</accession>
<comment type="similarity">
    <text evidence="1">Belongs to the class-II aminoacyl-tRNA synthetase family.</text>
</comment>
<dbReference type="PRINTS" id="PR01046">
    <property type="entry name" value="TRNASYNTHPRO"/>
</dbReference>
<name>R8BBX9_PHAM7</name>
<dbReference type="GO" id="GO:0004827">
    <property type="term" value="F:proline-tRNA ligase activity"/>
    <property type="evidence" value="ECO:0007669"/>
    <property type="project" value="UniProtKB-EC"/>
</dbReference>
<gene>
    <name evidence="11" type="ORF">UCRPA7_7587</name>
</gene>
<sequence>MLPLGHRTTEKISRLIAWHMSQIGASQLALSTITSEALWARSGRLQNVSSELFHLTDRRDGKYLLSPTHEEEITTLVARTVTSYKSLPLRLYQITRKYRDEFRPRHGVLRSREFIMKDLYTFDYSVEAALATYEQVSAAYRKFFEDLKLPVVVAKASSGDMGGDLSHEYHLSTSLGEDHVVSCNSCDYAINDELAETRLPDSQAAQSAKGLRVWRGISKDRKVMVNVWYPESSDPAGSEGAKQYSDDDINIYAVKSAVPELDASIDDPLPFWAAGLEPKQANAEPSPEGVHPRLVNLVDCRLPESVKEEISNISSGLPVWPEGIASELTKAIPSLTTSDNPNDPDKPMNLLRIVEGDSCPRCDSGKLKVQRAIELGHTFYLGTRYSIPLEANVSVPAKLLSQDADMSSDAGESSKTVPMQMGCHGIGVSRIIGAVADHLADSKGLNWPRAIAPYEVVIIPGPQADEAAATKVYDGLVSHRLDGSPIYHHLDVLLDDREGPLPWKMKDADLVGYPVIVLLGREWAASRRCEVQCRRLGVKEQVLVDKLPVYVQNLLDQL</sequence>